<dbReference type="Pfam" id="PF13091">
    <property type="entry name" value="PLDc_2"/>
    <property type="match status" value="1"/>
</dbReference>
<dbReference type="InterPro" id="IPR016555">
    <property type="entry name" value="PLipase_D_euk"/>
</dbReference>
<dbReference type="OrthoDB" id="14911at2759"/>
<protein>
    <recommendedName>
        <fullName evidence="3">phospholipase D</fullName>
        <ecNumber evidence="3">3.1.4.4</ecNumber>
    </recommendedName>
</protein>
<evidence type="ECO:0000313" key="11">
    <source>
        <dbReference type="Proteomes" id="UP000663879"/>
    </source>
</evidence>
<gene>
    <name evidence="10" type="ORF">OXX778_LOCUS13623</name>
</gene>
<proteinExistence type="inferred from homology"/>
<dbReference type="Gene3D" id="3.30.1520.10">
    <property type="entry name" value="Phox-like domain"/>
    <property type="match status" value="1"/>
</dbReference>
<sequence length="1232" mass="142459">SNFIFIFIRLMSKWGYQVSNSVFEVEKSVERDLNNNDNNSSKYFPNYGAFVNIRQLVESDLTPKRINNSNESSFSVAHAYENSYLDSFLLDLEDTQRETVFFQPDKPIDIQIVDHEEESSLVVLHRTIYIILIMYNGHVWTIRKRFKNFLKLYETYALFKAKQNIKNIAHLHSNVNASQQTSFNPENIGSVNDSHQSKFKPSDHFKLLFQSIPSDFNHAKNILEKFLQECVDNKTFRNHNETLKFFEVSHLSFIDDLGDKNKEGMIKKHSFDVGCCSAFNFNIFWDSRWLVIKDTWIGYLNSKTGAINQVILVDQGFKVLNGIENTGTRKGLIIENLSKSLLLKCVSERQANDWRQAILNMALTTGEKFFNSQRFGSFAPIREKSLAKWFVDGADYMESVADSIEAATEEIFITGFFLSPEIYLKRPIIVGDRWRLDKLLKRKAEEGVKIYILIYKEIEMTLPINSAYSKRILALSHKNIKVLRHPDHLNEPNKFLSIMWAHHEKLVIIDQSVAYFGGIDLCFGRWDNHLHKLTDMGSVLPPNQTTQQFQNYQNNQALYPLESKAKTKENSVRLLGFKNHANISVDSTPDFNSSTRSNSSSLNNQESQTVFSITKTVENNTEKLRLNYSFESDQELEIEQQIQAKYKAIKRSKSLDMSLSNRINSEISHSLSESSGLPLTNREILNKKLKIFKDSIKSNTQNLKLFNREYTDLPILNKLKKIKHFKDNLKRYKQKHFGDNNSELNSSIDQYDDEVNRSFEPSSQEQILNFLEGSTKYWIGKDYCNFIYKDVKEVNTPFKDLFDRATVPRMPWHDVGGCVCGPGARDIARHFIQRWNYVKMKKVRKNKNFVNLLPKCYKNYTIPPQLVSKCSSCNIQVLRSISSWSAGVAKTESSIHEAMKHLIQTSQHYIYIENQFFVSLMNDNSVNNQISECLYERIVRAARENTNFKVYIFIPLIPGYEGEYGKSSGVLLHAITHYNNASINGLIKKLSDASIEALNYLCFFSMRTWSELNGKLVTELIYVHSKLMIVDDRACIIGSANINDRSLMGNRDSEVAVLIEDNQFVSGFMNNEQCDVGRFCSTLRQRLFKEFLGEFPNSNLLHSESVVPIFANMVPPRKSFSENIKTDNEIDVTDPCSDEFYKQVLLKYAAQNTRIYDLVFKTVPCDYVSNFQQLKEYQKQSCLNQKNQIEAKIELAKIKGYIVLYPFRFLCFEDLTPQLGTKEQLMPASLFT</sequence>
<comment type="similarity">
    <text evidence="2">Belongs to the phospholipase D family.</text>
</comment>
<evidence type="ECO:0000256" key="1">
    <source>
        <dbReference type="ARBA" id="ARBA00000798"/>
    </source>
</evidence>
<dbReference type="PROSITE" id="PS50035">
    <property type="entry name" value="PLD"/>
    <property type="match status" value="2"/>
</dbReference>
<dbReference type="GO" id="GO:0060627">
    <property type="term" value="P:regulation of vesicle-mediated transport"/>
    <property type="evidence" value="ECO:0007669"/>
    <property type="project" value="TreeGrafter"/>
</dbReference>
<dbReference type="InterPro" id="IPR036871">
    <property type="entry name" value="PX_dom_sf"/>
</dbReference>
<dbReference type="PANTHER" id="PTHR18896">
    <property type="entry name" value="PHOSPHOLIPASE D"/>
    <property type="match status" value="1"/>
</dbReference>
<name>A0A814CRI8_9BILA</name>
<dbReference type="EC" id="3.1.4.4" evidence="3"/>
<keyword evidence="6" id="KW-0442">Lipid degradation</keyword>
<dbReference type="SMART" id="SM00155">
    <property type="entry name" value="PLDc"/>
    <property type="match status" value="2"/>
</dbReference>
<feature type="non-terminal residue" evidence="10">
    <location>
        <position position="1"/>
    </location>
</feature>
<evidence type="ECO:0000256" key="5">
    <source>
        <dbReference type="ARBA" id="ARBA00022801"/>
    </source>
</evidence>
<dbReference type="Proteomes" id="UP000663879">
    <property type="component" value="Unassembled WGS sequence"/>
</dbReference>
<dbReference type="GO" id="GO:0009395">
    <property type="term" value="P:phospholipid catabolic process"/>
    <property type="evidence" value="ECO:0007669"/>
    <property type="project" value="TreeGrafter"/>
</dbReference>
<keyword evidence="4" id="KW-0677">Repeat</keyword>
<evidence type="ECO:0000259" key="9">
    <source>
        <dbReference type="PROSITE" id="PS50035"/>
    </source>
</evidence>
<reference evidence="10" key="1">
    <citation type="submission" date="2021-02" db="EMBL/GenBank/DDBJ databases">
        <authorList>
            <person name="Nowell W R."/>
        </authorList>
    </citation>
    <scope>NUCLEOTIDE SEQUENCE</scope>
    <source>
        <strain evidence="10">Ploen Becks lab</strain>
    </source>
</reference>
<dbReference type="Pfam" id="PF00614">
    <property type="entry name" value="PLDc"/>
    <property type="match status" value="1"/>
</dbReference>
<evidence type="ECO:0000256" key="6">
    <source>
        <dbReference type="ARBA" id="ARBA00022963"/>
    </source>
</evidence>
<dbReference type="CDD" id="cd09138">
    <property type="entry name" value="PLDc_vPLD1_2_yPLD_like_1"/>
    <property type="match status" value="1"/>
</dbReference>
<feature type="region of interest" description="Disordered" evidence="8">
    <location>
        <begin position="586"/>
        <end position="607"/>
    </location>
</feature>
<dbReference type="InterPro" id="IPR025202">
    <property type="entry name" value="PLD-like_dom"/>
</dbReference>
<dbReference type="PIRSF" id="PIRSF009376">
    <property type="entry name" value="Phospholipase_D_euk"/>
    <property type="match status" value="1"/>
</dbReference>
<dbReference type="SUPFAM" id="SSF56024">
    <property type="entry name" value="Phospholipase D/nuclease"/>
    <property type="match status" value="2"/>
</dbReference>
<dbReference type="GO" id="GO:0035556">
    <property type="term" value="P:intracellular signal transduction"/>
    <property type="evidence" value="ECO:0007669"/>
    <property type="project" value="InterPro"/>
</dbReference>
<dbReference type="InterPro" id="IPR001683">
    <property type="entry name" value="PX_dom"/>
</dbReference>
<dbReference type="EMBL" id="CAJNOC010002649">
    <property type="protein sequence ID" value="CAF0944765.1"/>
    <property type="molecule type" value="Genomic_DNA"/>
</dbReference>
<dbReference type="GO" id="GO:0004630">
    <property type="term" value="F:phospholipase D activity"/>
    <property type="evidence" value="ECO:0007669"/>
    <property type="project" value="UniProtKB-EC"/>
</dbReference>
<dbReference type="CDD" id="cd01254">
    <property type="entry name" value="PH_PLD"/>
    <property type="match status" value="1"/>
</dbReference>
<dbReference type="GO" id="GO:0035091">
    <property type="term" value="F:phosphatidylinositol binding"/>
    <property type="evidence" value="ECO:0007669"/>
    <property type="project" value="InterPro"/>
</dbReference>
<comment type="catalytic activity">
    <reaction evidence="1">
        <text>a 1,2-diacyl-sn-glycero-3-phosphocholine + H2O = a 1,2-diacyl-sn-glycero-3-phosphate + choline + H(+)</text>
        <dbReference type="Rhea" id="RHEA:14445"/>
        <dbReference type="ChEBI" id="CHEBI:15354"/>
        <dbReference type="ChEBI" id="CHEBI:15377"/>
        <dbReference type="ChEBI" id="CHEBI:15378"/>
        <dbReference type="ChEBI" id="CHEBI:57643"/>
        <dbReference type="ChEBI" id="CHEBI:58608"/>
        <dbReference type="EC" id="3.1.4.4"/>
    </reaction>
</comment>
<organism evidence="10 11">
    <name type="scientific">Brachionus calyciflorus</name>
    <dbReference type="NCBI Taxonomy" id="104777"/>
    <lineage>
        <taxon>Eukaryota</taxon>
        <taxon>Metazoa</taxon>
        <taxon>Spiralia</taxon>
        <taxon>Gnathifera</taxon>
        <taxon>Rotifera</taxon>
        <taxon>Eurotatoria</taxon>
        <taxon>Monogononta</taxon>
        <taxon>Pseudotrocha</taxon>
        <taxon>Ploima</taxon>
        <taxon>Brachionidae</taxon>
        <taxon>Brachionus</taxon>
    </lineage>
</organism>
<evidence type="ECO:0000256" key="2">
    <source>
        <dbReference type="ARBA" id="ARBA00008664"/>
    </source>
</evidence>
<dbReference type="SMART" id="SM00312">
    <property type="entry name" value="PX"/>
    <property type="match status" value="1"/>
</dbReference>
<keyword evidence="5" id="KW-0378">Hydrolase</keyword>
<dbReference type="CDD" id="cd09141">
    <property type="entry name" value="PLDc_vPLD1_2_yPLD_like_2"/>
    <property type="match status" value="1"/>
</dbReference>
<evidence type="ECO:0000256" key="4">
    <source>
        <dbReference type="ARBA" id="ARBA00022737"/>
    </source>
</evidence>
<accession>A0A814CRI8</accession>
<evidence type="ECO:0000256" key="7">
    <source>
        <dbReference type="ARBA" id="ARBA00023098"/>
    </source>
</evidence>
<keyword evidence="11" id="KW-1185">Reference proteome</keyword>
<dbReference type="GO" id="GO:0006654">
    <property type="term" value="P:phosphatidic acid biosynthetic process"/>
    <property type="evidence" value="ECO:0007669"/>
    <property type="project" value="InterPro"/>
</dbReference>
<feature type="domain" description="PLD phosphodiesterase" evidence="9">
    <location>
        <begin position="498"/>
        <end position="525"/>
    </location>
</feature>
<dbReference type="PANTHER" id="PTHR18896:SF76">
    <property type="entry name" value="PHOSPHOLIPASE"/>
    <property type="match status" value="1"/>
</dbReference>
<feature type="compositionally biased region" description="Low complexity" evidence="8">
    <location>
        <begin position="592"/>
        <end position="604"/>
    </location>
</feature>
<keyword evidence="7" id="KW-0443">Lipid metabolism</keyword>
<dbReference type="Gene3D" id="3.30.870.10">
    <property type="entry name" value="Endonuclease Chain A"/>
    <property type="match status" value="3"/>
</dbReference>
<dbReference type="InterPro" id="IPR015679">
    <property type="entry name" value="PLipase_D_fam"/>
</dbReference>
<dbReference type="InterPro" id="IPR001736">
    <property type="entry name" value="PLipase_D/transphosphatidylase"/>
</dbReference>
<evidence type="ECO:0000256" key="8">
    <source>
        <dbReference type="SAM" id="MobiDB-lite"/>
    </source>
</evidence>
<dbReference type="SUPFAM" id="SSF50729">
    <property type="entry name" value="PH domain-like"/>
    <property type="match status" value="1"/>
</dbReference>
<evidence type="ECO:0000256" key="3">
    <source>
        <dbReference type="ARBA" id="ARBA00012027"/>
    </source>
</evidence>
<evidence type="ECO:0000313" key="10">
    <source>
        <dbReference type="EMBL" id="CAF0944765.1"/>
    </source>
</evidence>
<feature type="domain" description="PLD phosphodiesterase" evidence="9">
    <location>
        <begin position="1019"/>
        <end position="1046"/>
    </location>
</feature>
<dbReference type="AlphaFoldDB" id="A0A814CRI8"/>
<comment type="caution">
    <text evidence="10">The sequence shown here is derived from an EMBL/GenBank/DDBJ whole genome shotgun (WGS) entry which is preliminary data.</text>
</comment>
<dbReference type="SUPFAM" id="SSF64268">
    <property type="entry name" value="PX domain"/>
    <property type="match status" value="1"/>
</dbReference>